<evidence type="ECO:0008006" key="3">
    <source>
        <dbReference type="Google" id="ProtNLM"/>
    </source>
</evidence>
<accession>A0A077M525</accession>
<dbReference type="Proteomes" id="UP000035721">
    <property type="component" value="Unassembled WGS sequence"/>
</dbReference>
<evidence type="ECO:0000313" key="2">
    <source>
        <dbReference type="Proteomes" id="UP000035721"/>
    </source>
</evidence>
<keyword evidence="2" id="KW-1185">Reference proteome</keyword>
<proteinExistence type="predicted"/>
<comment type="caution">
    <text evidence="1">The sequence shown here is derived from an EMBL/GenBank/DDBJ whole genome shotgun (WGS) entry which is preliminary data.</text>
</comment>
<organism evidence="1 2">
    <name type="scientific">Nostocoides japonicum T1-X7</name>
    <dbReference type="NCBI Taxonomy" id="1194083"/>
    <lineage>
        <taxon>Bacteria</taxon>
        <taxon>Bacillati</taxon>
        <taxon>Actinomycetota</taxon>
        <taxon>Actinomycetes</taxon>
        <taxon>Micrococcales</taxon>
        <taxon>Intrasporangiaceae</taxon>
        <taxon>Nostocoides</taxon>
    </lineage>
</organism>
<protein>
    <recommendedName>
        <fullName evidence="3">Aminoglycoside phosphotransferase domain-containing protein</fullName>
    </recommendedName>
</protein>
<name>A0A077M525_9MICO</name>
<sequence length="409" mass="45247">MTSVMASDGMDASSPGGRTYLLEMLQTLWPAPGQVRIRTGRRAMRGSFDFVVLPSLGRPKLVLPARPWRVTAAGVRNYKLFATGTDLIKVRLAATACGLGLASMMPQRITIERSTDDLGRYLNDALEADLLPSIYIGPRRAVEKPVLQLIDSSGRTIAFVKVGVNDQTRALVRAEGANLIFLHNATFRKLVVPEVLHRGRWGQHEVLVQRALRRSGKGQIDKDLLDQVMLEIALVRGTDHRPLSETGFWARLCSRVESLAPSVSADVLRRTLNELAPHRSREVIMGSWHGDWGPWNMTSSQGRLLAWDWEHFESGVPLGLDAIHHKVHGAALESVAPEDAFAMAVRDADSLLAPFGLTGEAARFQVLLYALEIATRYAVDGEPQRGDTTMGRLDWLERVLGRLSALMRL</sequence>
<reference evidence="1 2" key="1">
    <citation type="journal article" date="2013" name="ISME J.">
        <title>A metabolic model for members of the genus Tetrasphaera involved in enhanced biological phosphorus removal.</title>
        <authorList>
            <person name="Kristiansen R."/>
            <person name="Nguyen H.T.T."/>
            <person name="Saunders A.M."/>
            <person name="Nielsen J.L."/>
            <person name="Wimmer R."/>
            <person name="Le V.Q."/>
            <person name="McIlroy S.J."/>
            <person name="Petrovski S."/>
            <person name="Seviour R.J."/>
            <person name="Calteau A."/>
            <person name="Nielsen K.L."/>
            <person name="Nielsen P.H."/>
        </authorList>
    </citation>
    <scope>NUCLEOTIDE SEQUENCE [LARGE SCALE GENOMIC DNA]</scope>
    <source>
        <strain evidence="1 2">T1-X7</strain>
    </source>
</reference>
<dbReference type="STRING" id="1194083.BN12_4060034"/>
<dbReference type="EMBL" id="CAJB01000342">
    <property type="protein sequence ID" value="CCH79224.1"/>
    <property type="molecule type" value="Genomic_DNA"/>
</dbReference>
<dbReference type="SUPFAM" id="SSF56112">
    <property type="entry name" value="Protein kinase-like (PK-like)"/>
    <property type="match status" value="1"/>
</dbReference>
<evidence type="ECO:0000313" key="1">
    <source>
        <dbReference type="EMBL" id="CCH79224.1"/>
    </source>
</evidence>
<gene>
    <name evidence="1" type="ORF">BN12_4060034</name>
</gene>
<dbReference type="InterPro" id="IPR011009">
    <property type="entry name" value="Kinase-like_dom_sf"/>
</dbReference>
<dbReference type="AlphaFoldDB" id="A0A077M525"/>